<dbReference type="GO" id="GO:0003677">
    <property type="term" value="F:DNA binding"/>
    <property type="evidence" value="ECO:0007669"/>
    <property type="project" value="InterPro"/>
</dbReference>
<keyword evidence="2" id="KW-0805">Transcription regulation</keyword>
<protein>
    <submittedName>
        <fullName evidence="7">Unannotated protein</fullName>
    </submittedName>
</protein>
<keyword evidence="3" id="KW-0731">Sigma factor</keyword>
<evidence type="ECO:0000256" key="4">
    <source>
        <dbReference type="ARBA" id="ARBA00023163"/>
    </source>
</evidence>
<evidence type="ECO:0000256" key="3">
    <source>
        <dbReference type="ARBA" id="ARBA00023082"/>
    </source>
</evidence>
<dbReference type="SUPFAM" id="SSF88659">
    <property type="entry name" value="Sigma3 and sigma4 domains of RNA polymerase sigma factors"/>
    <property type="match status" value="1"/>
</dbReference>
<accession>A0A6J6C5X2</accession>
<gene>
    <name evidence="7" type="ORF">UFOPK1495_00558</name>
</gene>
<name>A0A6J6C5X2_9ZZZZ</name>
<dbReference type="CDD" id="cd06171">
    <property type="entry name" value="Sigma70_r4"/>
    <property type="match status" value="1"/>
</dbReference>
<dbReference type="AlphaFoldDB" id="A0A6J6C5X2"/>
<dbReference type="InterPro" id="IPR014284">
    <property type="entry name" value="RNA_pol_sigma-70_dom"/>
</dbReference>
<dbReference type="SUPFAM" id="SSF88946">
    <property type="entry name" value="Sigma2 domain of RNA polymerase sigma factors"/>
    <property type="match status" value="1"/>
</dbReference>
<evidence type="ECO:0000256" key="1">
    <source>
        <dbReference type="ARBA" id="ARBA00010641"/>
    </source>
</evidence>
<dbReference type="InterPro" id="IPR036388">
    <property type="entry name" value="WH-like_DNA-bd_sf"/>
</dbReference>
<dbReference type="GO" id="GO:0006352">
    <property type="term" value="P:DNA-templated transcription initiation"/>
    <property type="evidence" value="ECO:0007669"/>
    <property type="project" value="InterPro"/>
</dbReference>
<evidence type="ECO:0000259" key="5">
    <source>
        <dbReference type="Pfam" id="PF04542"/>
    </source>
</evidence>
<dbReference type="InterPro" id="IPR013324">
    <property type="entry name" value="RNA_pol_sigma_r3/r4-like"/>
</dbReference>
<evidence type="ECO:0000259" key="6">
    <source>
        <dbReference type="Pfam" id="PF08281"/>
    </source>
</evidence>
<feature type="domain" description="RNA polymerase sigma factor 70 region 4 type 2" evidence="6">
    <location>
        <begin position="126"/>
        <end position="177"/>
    </location>
</feature>
<dbReference type="Gene3D" id="1.10.10.10">
    <property type="entry name" value="Winged helix-like DNA-binding domain superfamily/Winged helix DNA-binding domain"/>
    <property type="match status" value="1"/>
</dbReference>
<dbReference type="InterPro" id="IPR013249">
    <property type="entry name" value="RNA_pol_sigma70_r4_t2"/>
</dbReference>
<dbReference type="InterPro" id="IPR039425">
    <property type="entry name" value="RNA_pol_sigma-70-like"/>
</dbReference>
<sequence>MRRRTSRQDPDGRRSFADKHADELARLAARGDADAFSQLCLALRNDVWRYCWSLTGSGELADEATQETFLRATTAISRFRGDAPVRVWFIVLARRSVGETLRQMKRSPVPAEPVTMAVRDHTGAVDLAELIEALPSDSRQAFVLTQMLGFSYADAAVSMDCPVGTIRSRVFRAKAALVSAWNCDEAVIDEEACE</sequence>
<organism evidence="7">
    <name type="scientific">freshwater metagenome</name>
    <dbReference type="NCBI Taxonomy" id="449393"/>
    <lineage>
        <taxon>unclassified sequences</taxon>
        <taxon>metagenomes</taxon>
        <taxon>ecological metagenomes</taxon>
    </lineage>
</organism>
<dbReference type="NCBIfam" id="TIGR02937">
    <property type="entry name" value="sigma70-ECF"/>
    <property type="match status" value="1"/>
</dbReference>
<reference evidence="7" key="1">
    <citation type="submission" date="2020-05" db="EMBL/GenBank/DDBJ databases">
        <authorList>
            <person name="Chiriac C."/>
            <person name="Salcher M."/>
            <person name="Ghai R."/>
            <person name="Kavagutti S V."/>
        </authorList>
    </citation>
    <scope>NUCLEOTIDE SEQUENCE</scope>
</reference>
<dbReference type="Pfam" id="PF08281">
    <property type="entry name" value="Sigma70_r4_2"/>
    <property type="match status" value="1"/>
</dbReference>
<dbReference type="Gene3D" id="1.10.1740.10">
    <property type="match status" value="1"/>
</dbReference>
<dbReference type="Pfam" id="PF04542">
    <property type="entry name" value="Sigma70_r2"/>
    <property type="match status" value="1"/>
</dbReference>
<evidence type="ECO:0000256" key="2">
    <source>
        <dbReference type="ARBA" id="ARBA00023015"/>
    </source>
</evidence>
<feature type="domain" description="RNA polymerase sigma-70 region 2" evidence="5">
    <location>
        <begin position="42"/>
        <end position="106"/>
    </location>
</feature>
<proteinExistence type="inferred from homology"/>
<dbReference type="PANTHER" id="PTHR43133:SF61">
    <property type="entry name" value="ECF RNA POLYMERASE SIGMA FACTOR SIGC"/>
    <property type="match status" value="1"/>
</dbReference>
<keyword evidence="4" id="KW-0804">Transcription</keyword>
<dbReference type="EMBL" id="CAEZSU010000044">
    <property type="protein sequence ID" value="CAB4546682.1"/>
    <property type="molecule type" value="Genomic_DNA"/>
</dbReference>
<dbReference type="GO" id="GO:0016987">
    <property type="term" value="F:sigma factor activity"/>
    <property type="evidence" value="ECO:0007669"/>
    <property type="project" value="UniProtKB-KW"/>
</dbReference>
<comment type="similarity">
    <text evidence="1">Belongs to the sigma-70 factor family. ECF subfamily.</text>
</comment>
<evidence type="ECO:0000313" key="7">
    <source>
        <dbReference type="EMBL" id="CAB4546682.1"/>
    </source>
</evidence>
<dbReference type="InterPro" id="IPR013325">
    <property type="entry name" value="RNA_pol_sigma_r2"/>
</dbReference>
<dbReference type="PANTHER" id="PTHR43133">
    <property type="entry name" value="RNA POLYMERASE ECF-TYPE SIGMA FACTO"/>
    <property type="match status" value="1"/>
</dbReference>
<dbReference type="InterPro" id="IPR007627">
    <property type="entry name" value="RNA_pol_sigma70_r2"/>
</dbReference>